<dbReference type="SUPFAM" id="SSF51971">
    <property type="entry name" value="Nucleotide-binding domain"/>
    <property type="match status" value="1"/>
</dbReference>
<protein>
    <recommendedName>
        <fullName evidence="1">FAD dependent oxidoreductase domain-containing protein</fullName>
    </recommendedName>
</protein>
<evidence type="ECO:0000313" key="2">
    <source>
        <dbReference type="EMBL" id="QHS88517.1"/>
    </source>
</evidence>
<dbReference type="InterPro" id="IPR036188">
    <property type="entry name" value="FAD/NAD-bd_sf"/>
</dbReference>
<evidence type="ECO:0000259" key="1">
    <source>
        <dbReference type="Pfam" id="PF01266"/>
    </source>
</evidence>
<dbReference type="AlphaFoldDB" id="A0A6C0B8F4"/>
<dbReference type="Pfam" id="PF01266">
    <property type="entry name" value="DAO"/>
    <property type="match status" value="1"/>
</dbReference>
<dbReference type="Gene3D" id="3.50.50.60">
    <property type="entry name" value="FAD/NAD(P)-binding domain"/>
    <property type="match status" value="1"/>
</dbReference>
<dbReference type="EMBL" id="MN739098">
    <property type="protein sequence ID" value="QHS88517.1"/>
    <property type="molecule type" value="Genomic_DNA"/>
</dbReference>
<accession>A0A6C0B8F4</accession>
<proteinExistence type="predicted"/>
<sequence>MKKIIIVGGGWYGCHIATILKYKYDITIIEKNNDIFNGSSFFNQNRLHLGYHYCRNYATRHLCKTNYDSFFKQYPTLIDDIDNNYYMISKESILDFNTFLSIYKHEHFDFELVNNTLFENIDGQLIKVKEKVINSQRAYKYFKDHLNDIKIKCNEQFTHYTKNDLITVFTKTSSYDCDILLDCTYNQTGLDNNYTYELTCSLVYKKIKNTPFDAITIMDGKFSSLYPREKNKFTYTLTDVEFTPIVKSTNFNDILDYKVTNEKIHEIKYNMETKLKKYYPEFNNKFEYIDYFLSNKTKLISISDSRDITIKEVEKNVITVNCGKIYGIFEWEAYILKYLEHI</sequence>
<feature type="domain" description="FAD dependent oxidoreductase" evidence="1">
    <location>
        <begin position="3"/>
        <end position="65"/>
    </location>
</feature>
<reference evidence="2" key="1">
    <citation type="journal article" date="2020" name="Nature">
        <title>Giant virus diversity and host interactions through global metagenomics.</title>
        <authorList>
            <person name="Schulz F."/>
            <person name="Roux S."/>
            <person name="Paez-Espino D."/>
            <person name="Jungbluth S."/>
            <person name="Walsh D.A."/>
            <person name="Denef V.J."/>
            <person name="McMahon K.D."/>
            <person name="Konstantinidis K.T."/>
            <person name="Eloe-Fadrosh E.A."/>
            <person name="Kyrpides N.C."/>
            <person name="Woyke T."/>
        </authorList>
    </citation>
    <scope>NUCLEOTIDE SEQUENCE</scope>
    <source>
        <strain evidence="2">GVMAG-M-3300010158-55</strain>
    </source>
</reference>
<name>A0A6C0B8F4_9ZZZZ</name>
<organism evidence="2">
    <name type="scientific">viral metagenome</name>
    <dbReference type="NCBI Taxonomy" id="1070528"/>
    <lineage>
        <taxon>unclassified sequences</taxon>
        <taxon>metagenomes</taxon>
        <taxon>organismal metagenomes</taxon>
    </lineage>
</organism>
<dbReference type="InterPro" id="IPR006076">
    <property type="entry name" value="FAD-dep_OxRdtase"/>
</dbReference>